<reference evidence="1 2" key="1">
    <citation type="submission" date="2015-09" db="EMBL/GenBank/DDBJ databases">
        <title>Draft genome sequence of Kouleothrix aurantiaca JCM 19913.</title>
        <authorList>
            <person name="Hemp J."/>
        </authorList>
    </citation>
    <scope>NUCLEOTIDE SEQUENCE [LARGE SCALE GENOMIC DNA]</scope>
    <source>
        <strain evidence="1 2">COM-B</strain>
    </source>
</reference>
<keyword evidence="2" id="KW-1185">Reference proteome</keyword>
<accession>A0A0P9CTQ3</accession>
<sequence length="450" mass="49276">MLVQSRLVTVQVGPGAPLTETGLQQRSVLDYNLSPALTPRHLNQVEPHTLSIMMNSDSGGNQSFRILGDDGQQRYEGSATLGEGEIVSLIDAVRRGLRLMAWGREDEWTEKDAYRYAPAQPAKTLSDRLFQDMKQLVGRGTRLYQTLDTQIGRGTGGAEELRELMRKPGVVQMAGKISANDVVPIALIYDYLIDSQDIRGMCPAFLSSLAKVQQNGGSLSAEPCFNGECPSRDNLNIICPSGFWGFRHDIGVPTPTPYGPELALTINYTGTPLIDMAVYTDFAQLPPHLARLDKLPATVQRKSDRGEVITLLKGNQPQLVYFYCHGLLQDTNPALLVGSKASPGYFTTDTWGNLRIRWPQARPLMFINGCHTTAISPAQALNLVKVLVEKTAAAGVIGTEITIFEELAQAFAEAMIPLFLGGMPLGRAMREARLQLLARNNPLGLAYTPH</sequence>
<feature type="non-terminal residue" evidence="1">
    <location>
        <position position="450"/>
    </location>
</feature>
<comment type="caution">
    <text evidence="1">The sequence shown here is derived from an EMBL/GenBank/DDBJ whole genome shotgun (WGS) entry which is preliminary data.</text>
</comment>
<proteinExistence type="predicted"/>
<dbReference type="Proteomes" id="UP000050509">
    <property type="component" value="Unassembled WGS sequence"/>
</dbReference>
<evidence type="ECO:0000313" key="2">
    <source>
        <dbReference type="Proteomes" id="UP000050509"/>
    </source>
</evidence>
<organism evidence="1 2">
    <name type="scientific">Kouleothrix aurantiaca</name>
    <dbReference type="NCBI Taxonomy" id="186479"/>
    <lineage>
        <taxon>Bacteria</taxon>
        <taxon>Bacillati</taxon>
        <taxon>Chloroflexota</taxon>
        <taxon>Chloroflexia</taxon>
        <taxon>Chloroflexales</taxon>
        <taxon>Roseiflexineae</taxon>
        <taxon>Roseiflexaceae</taxon>
        <taxon>Kouleothrix</taxon>
    </lineage>
</organism>
<name>A0A0P9CTQ3_9CHLR</name>
<evidence type="ECO:0000313" key="1">
    <source>
        <dbReference type="EMBL" id="KPV49418.1"/>
    </source>
</evidence>
<gene>
    <name evidence="1" type="ORF">SE17_32740</name>
</gene>
<protein>
    <recommendedName>
        <fullName evidence="3">CHAT domain-containing protein</fullName>
    </recommendedName>
</protein>
<dbReference type="EMBL" id="LJCR01001981">
    <property type="protein sequence ID" value="KPV49418.1"/>
    <property type="molecule type" value="Genomic_DNA"/>
</dbReference>
<evidence type="ECO:0008006" key="3">
    <source>
        <dbReference type="Google" id="ProtNLM"/>
    </source>
</evidence>
<dbReference type="AlphaFoldDB" id="A0A0P9CTQ3"/>